<organism evidence="3 4">
    <name type="scientific">Hymenobacter coccineus</name>
    <dbReference type="NCBI Taxonomy" id="1908235"/>
    <lineage>
        <taxon>Bacteria</taxon>
        <taxon>Pseudomonadati</taxon>
        <taxon>Bacteroidota</taxon>
        <taxon>Cytophagia</taxon>
        <taxon>Cytophagales</taxon>
        <taxon>Hymenobacteraceae</taxon>
        <taxon>Hymenobacter</taxon>
    </lineage>
</organism>
<proteinExistence type="predicted"/>
<comment type="caution">
    <text evidence="3">The sequence shown here is derived from an EMBL/GenBank/DDBJ whole genome shotgun (WGS) entry which is preliminary data.</text>
</comment>
<dbReference type="Pfam" id="PF12623">
    <property type="entry name" value="Hen1_L"/>
    <property type="match status" value="1"/>
</dbReference>
<dbReference type="InterPro" id="IPR024026">
    <property type="entry name" value="3'-RNA_MeTfrase_Hen1_bac"/>
</dbReference>
<dbReference type="AlphaFoldDB" id="A0A1G1TJZ2"/>
<dbReference type="InterPro" id="IPR038546">
    <property type="entry name" value="Hen1_N_sf"/>
</dbReference>
<name>A0A1G1TJZ2_9BACT</name>
<dbReference type="Gene3D" id="3.30.1610.20">
    <property type="entry name" value="Hen1, N-terminal domain"/>
    <property type="match status" value="1"/>
</dbReference>
<evidence type="ECO:0000313" key="4">
    <source>
        <dbReference type="Proteomes" id="UP000177506"/>
    </source>
</evidence>
<evidence type="ECO:0000256" key="1">
    <source>
        <dbReference type="SAM" id="MobiDB-lite"/>
    </source>
</evidence>
<dbReference type="OrthoDB" id="626362at2"/>
<dbReference type="Proteomes" id="UP000177506">
    <property type="component" value="Unassembled WGS sequence"/>
</dbReference>
<dbReference type="InterPro" id="IPR024740">
    <property type="entry name" value="Hen1_N"/>
</dbReference>
<dbReference type="NCBIfam" id="TIGR04074">
    <property type="entry name" value="bacter_Hen1"/>
    <property type="match status" value="1"/>
</dbReference>
<sequence length="266" mass="29375">MLLTITTTYQPATDLGYLLHKNPARLQSVEVAGGQAHVFYPEATAERCTAALLLDLDPVGLVRGRGPSGEGFALEQYVNDRPYVASSFLSGALSKAFGTAMNGTCKDRPDLPAQALPLAVRVAVVSAPGPDWPRRLFEPLGYEVAIETTPLDPTVPAWGDSRYYTLHLRHSGLRLQDVLTHLYVLLPVLDNDKHYYIGENEAEKLLHRGAGWLPQHPERGFITRRYLRYLAAYVNPTLARLLEGTEEELPEPAAPDAPETARPRRA</sequence>
<reference evidence="3 4" key="1">
    <citation type="submission" date="2016-08" db="EMBL/GenBank/DDBJ databases">
        <title>Hymenobacter coccineus sp. nov., Hymenobacter lapidarius sp. nov. and Hymenobacter glacialis sp. nov., isolated from Antarctic soil.</title>
        <authorList>
            <person name="Sedlacek I."/>
            <person name="Kralova S."/>
            <person name="Kyrova K."/>
            <person name="Maslanova I."/>
            <person name="Stankova E."/>
            <person name="Vrbovska V."/>
            <person name="Nemec M."/>
            <person name="Bartak M."/>
            <person name="Svec P."/>
            <person name="Busse H.-J."/>
            <person name="Pantucek R."/>
        </authorList>
    </citation>
    <scope>NUCLEOTIDE SEQUENCE [LARGE SCALE GENOMIC DNA]</scope>
    <source>
        <strain evidence="3 4">CCM 8649</strain>
    </source>
</reference>
<evidence type="ECO:0000259" key="2">
    <source>
        <dbReference type="Pfam" id="PF12623"/>
    </source>
</evidence>
<feature type="region of interest" description="Disordered" evidence="1">
    <location>
        <begin position="245"/>
        <end position="266"/>
    </location>
</feature>
<dbReference type="EMBL" id="MDZA01000078">
    <property type="protein sequence ID" value="OGX91204.1"/>
    <property type="molecule type" value="Genomic_DNA"/>
</dbReference>
<dbReference type="RefSeq" id="WP_070742169.1">
    <property type="nucleotide sequence ID" value="NZ_MDZA01000078.1"/>
</dbReference>
<feature type="domain" description="Hen1 N-terminal" evidence="2">
    <location>
        <begin position="1"/>
        <end position="241"/>
    </location>
</feature>
<keyword evidence="4" id="KW-1185">Reference proteome</keyword>
<feature type="non-terminal residue" evidence="3">
    <location>
        <position position="266"/>
    </location>
</feature>
<evidence type="ECO:0000313" key="3">
    <source>
        <dbReference type="EMBL" id="OGX91204.1"/>
    </source>
</evidence>
<accession>A0A1G1TJZ2</accession>
<gene>
    <name evidence="3" type="ORF">BEN49_20620</name>
</gene>
<protein>
    <submittedName>
        <fullName evidence="3">3' terminal RNA ribose 2'-O-methyltransferase Hen1</fullName>
    </submittedName>
</protein>